<dbReference type="GO" id="GO:1904158">
    <property type="term" value="P:axonemal central apparatus assembly"/>
    <property type="evidence" value="ECO:0007669"/>
    <property type="project" value="TreeGrafter"/>
</dbReference>
<organism evidence="2 3">
    <name type="scientific">Dibothriocephalus latus</name>
    <name type="common">Fish tapeworm</name>
    <name type="synonym">Diphyllobothrium latum</name>
    <dbReference type="NCBI Taxonomy" id="60516"/>
    <lineage>
        <taxon>Eukaryota</taxon>
        <taxon>Metazoa</taxon>
        <taxon>Spiralia</taxon>
        <taxon>Lophotrochozoa</taxon>
        <taxon>Platyhelminthes</taxon>
        <taxon>Cestoda</taxon>
        <taxon>Eucestoda</taxon>
        <taxon>Diphyllobothriidea</taxon>
        <taxon>Diphyllobothriidae</taxon>
        <taxon>Dibothriocephalus</taxon>
    </lineage>
</organism>
<feature type="region of interest" description="Disordered" evidence="1">
    <location>
        <begin position="1"/>
        <end position="73"/>
    </location>
</feature>
<name>A0A3P6SE71_DIBLA</name>
<feature type="compositionally biased region" description="Polar residues" evidence="1">
    <location>
        <begin position="58"/>
        <end position="70"/>
    </location>
</feature>
<evidence type="ECO:0000256" key="1">
    <source>
        <dbReference type="SAM" id="MobiDB-lite"/>
    </source>
</evidence>
<evidence type="ECO:0000313" key="2">
    <source>
        <dbReference type="EMBL" id="VDK72856.1"/>
    </source>
</evidence>
<accession>A0A3P6SE71</accession>
<evidence type="ECO:0000313" key="3">
    <source>
        <dbReference type="Proteomes" id="UP000281553"/>
    </source>
</evidence>
<dbReference type="EMBL" id="UYRU01042116">
    <property type="protein sequence ID" value="VDK72856.1"/>
    <property type="molecule type" value="Genomic_DNA"/>
</dbReference>
<proteinExistence type="predicted"/>
<dbReference type="PANTHER" id="PTHR23053:SF0">
    <property type="entry name" value="HYDROCEPHALUS-INDUCING PROTEIN HOMOLOG"/>
    <property type="match status" value="1"/>
</dbReference>
<dbReference type="GO" id="GO:0003341">
    <property type="term" value="P:cilium movement"/>
    <property type="evidence" value="ECO:0007669"/>
    <property type="project" value="TreeGrafter"/>
</dbReference>
<dbReference type="AlphaFoldDB" id="A0A3P6SE71"/>
<dbReference type="Proteomes" id="UP000281553">
    <property type="component" value="Unassembled WGS sequence"/>
</dbReference>
<protein>
    <submittedName>
        <fullName evidence="2">Uncharacterized protein</fullName>
    </submittedName>
</protein>
<feature type="compositionally biased region" description="Basic and acidic residues" evidence="1">
    <location>
        <begin position="1"/>
        <end position="22"/>
    </location>
</feature>
<dbReference type="InterPro" id="IPR013783">
    <property type="entry name" value="Ig-like_fold"/>
</dbReference>
<dbReference type="InterPro" id="IPR033305">
    <property type="entry name" value="Hydin-like"/>
</dbReference>
<feature type="compositionally biased region" description="Polar residues" evidence="1">
    <location>
        <begin position="24"/>
        <end position="37"/>
    </location>
</feature>
<dbReference type="Gene3D" id="2.60.40.10">
    <property type="entry name" value="Immunoglobulins"/>
    <property type="match status" value="3"/>
</dbReference>
<sequence>MLSTWDRRREGDTSVANREGRESGISQAGTNQLASSRRQQRLSLYPANKLINRRETNDSGMQQIPESSPTAGLPPVYLCADGRRIQSSKKEVLYTPPLIGVPHFIYRLPLSEDLEICEPICPPPSLLLPPEVQRPKLSLHDLLNRLQPLLPSQETVLEGMGIGQHGMPIPPPAIFSVIRRPTVVPPESGTFKLSPTTLIAKSNSQETCDSQTVEEREAKANFTIVAPYAPTSTDLKQPLHSSLLDGKSISAREKYGGGAKRRTSAAASKAKLHEVVEELSDQSEAPKRIKANEYPENTVELKLTNNSTALADLVLSFLGDVKEENVCVEPKALRLLPNECQSVRLWVFPRTIKRFEDALVCCILNNPEPFLLPFGCDGVMPELELDTKTIFFEKVLLHRIESKKIVLRNNTLLPAVWKILGAEMLGEDFALASVCGIVPPMEESAVTVVFRASRPYKANFKKNLRLEVYDKENIAGLVHVETIVVQAEAYDVLLDIIFSKGKIASVGLAIFRSFTEAAFDGENLIHCEVYDPHYKQGPELIASIPIPITANVNFSKFSILPSKEMNFGAMLLHSRKSRQFGIENCGNFDFKFTIMPMTKAQELRALREGIKGRRRTSRHKVIDILSTKDGGNRLQLGPFSVSPTSGVVPAGAYLAITVDCAVDALGYFQEELCLDISDRDASEGPLGLSYMLLAESCFPYINVDDIADIFEEHRICKNYDMLQAIKDTEATMIFAAGEDIKEGQQIASSTFTVNLYVSVIFCPPSIQAYSGLFEAAIELGQTTQQTDNSNAQKSEPADVQRTLVFELCGQGHLPRISILRPSLRNLRGELTCVFPRIRAREIIKREIVFLNDGTFVSTVSTVVLRSSHMPYLGWMNPILSLYSCVRLRSKV</sequence>
<dbReference type="GO" id="GO:0005930">
    <property type="term" value="C:axoneme"/>
    <property type="evidence" value="ECO:0007669"/>
    <property type="project" value="TreeGrafter"/>
</dbReference>
<dbReference type="OrthoDB" id="442692at2759"/>
<dbReference type="PANTHER" id="PTHR23053">
    <property type="entry name" value="DLEC1 DELETED IN LUNG AND ESOPHAGEAL CANCER 1"/>
    <property type="match status" value="1"/>
</dbReference>
<reference evidence="2 3" key="1">
    <citation type="submission" date="2018-11" db="EMBL/GenBank/DDBJ databases">
        <authorList>
            <consortium name="Pathogen Informatics"/>
        </authorList>
    </citation>
    <scope>NUCLEOTIDE SEQUENCE [LARGE SCALE GENOMIC DNA]</scope>
</reference>
<keyword evidence="3" id="KW-1185">Reference proteome</keyword>
<gene>
    <name evidence="2" type="ORF">DILT_LOCUS2447</name>
</gene>